<name>A0A7J5B2I4_9MICO</name>
<feature type="region of interest" description="Disordered" evidence="1">
    <location>
        <begin position="143"/>
        <end position="162"/>
    </location>
</feature>
<dbReference type="Pfam" id="PF05258">
    <property type="entry name" value="DciA"/>
    <property type="match status" value="1"/>
</dbReference>
<reference evidence="2 3" key="1">
    <citation type="submission" date="2019-09" db="EMBL/GenBank/DDBJ databases">
        <title>Phylogeny of genus Pseudoclavibacter and closely related genus.</title>
        <authorList>
            <person name="Li Y."/>
        </authorList>
    </citation>
    <scope>NUCLEOTIDE SEQUENCE [LARGE SCALE GENOMIC DNA]</scope>
    <source>
        <strain evidence="2 3">THG-MD12</strain>
    </source>
</reference>
<gene>
    <name evidence="2" type="ORF">F8O03_10865</name>
</gene>
<organism evidence="2 3">
    <name type="scientific">Pseudoclavibacter terrae</name>
    <dbReference type="NCBI Taxonomy" id="1530195"/>
    <lineage>
        <taxon>Bacteria</taxon>
        <taxon>Bacillati</taxon>
        <taxon>Actinomycetota</taxon>
        <taxon>Actinomycetes</taxon>
        <taxon>Micrococcales</taxon>
        <taxon>Microbacteriaceae</taxon>
        <taxon>Pseudoclavibacter</taxon>
    </lineage>
</organism>
<evidence type="ECO:0000313" key="2">
    <source>
        <dbReference type="EMBL" id="KAB1637706.1"/>
    </source>
</evidence>
<evidence type="ECO:0000313" key="3">
    <source>
        <dbReference type="Proteomes" id="UP000490386"/>
    </source>
</evidence>
<dbReference type="InterPro" id="IPR007922">
    <property type="entry name" value="DciA-like"/>
</dbReference>
<dbReference type="RefSeq" id="WP_104254431.1">
    <property type="nucleotide sequence ID" value="NZ_CANKVH010000013.1"/>
</dbReference>
<dbReference type="OrthoDB" id="5516926at2"/>
<dbReference type="PANTHER" id="PTHR36456:SF1">
    <property type="entry name" value="UPF0232 PROTEIN SCO3875"/>
    <property type="match status" value="1"/>
</dbReference>
<comment type="caution">
    <text evidence="2">The sequence shown here is derived from an EMBL/GenBank/DDBJ whole genome shotgun (WGS) entry which is preliminary data.</text>
</comment>
<keyword evidence="3" id="KW-1185">Reference proteome</keyword>
<dbReference type="EMBL" id="WBJX01000003">
    <property type="protein sequence ID" value="KAB1637706.1"/>
    <property type="molecule type" value="Genomic_DNA"/>
</dbReference>
<sequence>MSEGAEVYARFKEVFGGKTTSLRRRLAAKAKDAEGTELSEPFGFGRDPVAAGSALAALTRQFGWNGPLKQAELMDAWPEIVGKETAAHSTPLHIEDGVLLVQCDSTAWATQLRGMQTMLLTNLTERYAEAKVERIRFLNPGAPSWKRGPRSVPGRGPRDTYG</sequence>
<accession>A0A7J5B2I4</accession>
<proteinExistence type="predicted"/>
<evidence type="ECO:0000256" key="1">
    <source>
        <dbReference type="SAM" id="MobiDB-lite"/>
    </source>
</evidence>
<dbReference type="AlphaFoldDB" id="A0A7J5B2I4"/>
<protein>
    <submittedName>
        <fullName evidence="2">DUF721 domain-containing protein</fullName>
    </submittedName>
</protein>
<dbReference type="PANTHER" id="PTHR36456">
    <property type="entry name" value="UPF0232 PROTEIN SCO3875"/>
    <property type="match status" value="1"/>
</dbReference>
<dbReference type="Proteomes" id="UP000490386">
    <property type="component" value="Unassembled WGS sequence"/>
</dbReference>